<dbReference type="InterPro" id="IPR038050">
    <property type="entry name" value="Neuro_actylchol_rec"/>
</dbReference>
<sequence length="126" mass="14727">AGDFEAIIVTFTFKRRLGYFIIQVFAPDIFVVMLSWIVFWMDREDMGNRMALGITIILTIMFLLGAINSSMPRVSYPKALDWYLMVSFTFVFFSLVECIIVYCVGVEKRGYKDKEKEEKVNICKLY</sequence>
<dbReference type="HOGENOM" id="CLU_010920_6_2_1"/>
<feature type="transmembrane region" description="Helical" evidence="1">
    <location>
        <begin position="20"/>
        <end position="39"/>
    </location>
</feature>
<keyword evidence="1" id="KW-0472">Membrane</keyword>
<dbReference type="GO" id="GO:1902476">
    <property type="term" value="P:chloride transmembrane transport"/>
    <property type="evidence" value="ECO:0000318"/>
    <property type="project" value="GO_Central"/>
</dbReference>
<dbReference type="InterPro" id="IPR006201">
    <property type="entry name" value="Neur_channel"/>
</dbReference>
<protein>
    <recommendedName>
        <fullName evidence="2">Neurotransmitter-gated ion-channel transmembrane domain-containing protein</fullName>
    </recommendedName>
</protein>
<dbReference type="KEGG" id="nve:5495560"/>
<evidence type="ECO:0000256" key="1">
    <source>
        <dbReference type="SAM" id="Phobius"/>
    </source>
</evidence>
<dbReference type="InterPro" id="IPR036719">
    <property type="entry name" value="Neuro-gated_channel_TM_sf"/>
</dbReference>
<accession>A8DWU3</accession>
<dbReference type="GO" id="GO:0004888">
    <property type="term" value="F:transmembrane signaling receptor activity"/>
    <property type="evidence" value="ECO:0007669"/>
    <property type="project" value="InterPro"/>
</dbReference>
<dbReference type="Gene3D" id="1.20.58.390">
    <property type="entry name" value="Neurotransmitter-gated ion-channel transmembrane domain"/>
    <property type="match status" value="1"/>
</dbReference>
<dbReference type="CDD" id="cd19049">
    <property type="entry name" value="LGIC_TM_anion"/>
    <property type="match status" value="1"/>
</dbReference>
<dbReference type="PRINTS" id="PR00253">
    <property type="entry name" value="GABAARECEPTR"/>
</dbReference>
<gene>
    <name evidence="3" type="ORF">NEMVEDRAFT_v1g9657</name>
</gene>
<dbReference type="GO" id="GO:0005231">
    <property type="term" value="F:excitatory extracellular ligand-gated monoatomic ion channel activity"/>
    <property type="evidence" value="ECO:0000318"/>
    <property type="project" value="GO_Central"/>
</dbReference>
<reference evidence="3 4" key="1">
    <citation type="journal article" date="2007" name="Science">
        <title>Sea anemone genome reveals ancestral eumetazoan gene repertoire and genomic organization.</title>
        <authorList>
            <person name="Putnam N.H."/>
            <person name="Srivastava M."/>
            <person name="Hellsten U."/>
            <person name="Dirks B."/>
            <person name="Chapman J."/>
            <person name="Salamov A."/>
            <person name="Terry A."/>
            <person name="Shapiro H."/>
            <person name="Lindquist E."/>
            <person name="Kapitonov V.V."/>
            <person name="Jurka J."/>
            <person name="Genikhovich G."/>
            <person name="Grigoriev I.V."/>
            <person name="Lucas S.M."/>
            <person name="Steele R.E."/>
            <person name="Finnerty J.R."/>
            <person name="Technau U."/>
            <person name="Martindale M.Q."/>
            <person name="Rokhsar D.S."/>
        </authorList>
    </citation>
    <scope>NUCLEOTIDE SEQUENCE [LARGE SCALE GENOMIC DNA]</scope>
    <source>
        <strain evidence="4">CH2 X CH6</strain>
    </source>
</reference>
<proteinExistence type="predicted"/>
<keyword evidence="1" id="KW-1133">Transmembrane helix</keyword>
<evidence type="ECO:0000313" key="3">
    <source>
        <dbReference type="EMBL" id="EDO25317.1"/>
    </source>
</evidence>
<dbReference type="PANTHER" id="PTHR18945">
    <property type="entry name" value="NEUROTRANSMITTER GATED ION CHANNEL"/>
    <property type="match status" value="1"/>
</dbReference>
<dbReference type="GO" id="GO:0098794">
    <property type="term" value="C:postsynapse"/>
    <property type="evidence" value="ECO:0007669"/>
    <property type="project" value="GOC"/>
</dbReference>
<dbReference type="AlphaFoldDB" id="A8DWU3"/>
<dbReference type="InterPro" id="IPR006028">
    <property type="entry name" value="GABAA/Glycine_rcpt"/>
</dbReference>
<feature type="non-terminal residue" evidence="3">
    <location>
        <position position="126"/>
    </location>
</feature>
<dbReference type="STRING" id="45351.A8DWU3"/>
<dbReference type="SUPFAM" id="SSF90112">
    <property type="entry name" value="Neurotransmitter-gated ion-channel transmembrane pore"/>
    <property type="match status" value="1"/>
</dbReference>
<feature type="domain" description="Neurotransmitter-gated ion-channel transmembrane" evidence="2">
    <location>
        <begin position="26"/>
        <end position="112"/>
    </location>
</feature>
<organism evidence="3 4">
    <name type="scientific">Nematostella vectensis</name>
    <name type="common">Starlet sea anemone</name>
    <dbReference type="NCBI Taxonomy" id="45351"/>
    <lineage>
        <taxon>Eukaryota</taxon>
        <taxon>Metazoa</taxon>
        <taxon>Cnidaria</taxon>
        <taxon>Anthozoa</taxon>
        <taxon>Hexacorallia</taxon>
        <taxon>Actiniaria</taxon>
        <taxon>Edwardsiidae</taxon>
        <taxon>Nematostella</taxon>
    </lineage>
</organism>
<dbReference type="FunFam" id="1.20.58.390:FF:000137">
    <property type="entry name" value="Predicted protein"/>
    <property type="match status" value="1"/>
</dbReference>
<keyword evidence="4" id="KW-1185">Reference proteome</keyword>
<dbReference type="Proteomes" id="UP000001593">
    <property type="component" value="Unassembled WGS sequence"/>
</dbReference>
<dbReference type="OMA" id="QRSKANM"/>
<evidence type="ECO:0000313" key="4">
    <source>
        <dbReference type="Proteomes" id="UP000001593"/>
    </source>
</evidence>
<evidence type="ECO:0000259" key="2">
    <source>
        <dbReference type="Pfam" id="PF02932"/>
    </source>
</evidence>
<dbReference type="eggNOG" id="KOG3643">
    <property type="taxonomic scope" value="Eukaryota"/>
</dbReference>
<dbReference type="PhylomeDB" id="A8DWU3"/>
<dbReference type="EMBL" id="DS480234">
    <property type="protein sequence ID" value="EDO25317.1"/>
    <property type="molecule type" value="Genomic_DNA"/>
</dbReference>
<feature type="transmembrane region" description="Helical" evidence="1">
    <location>
        <begin position="51"/>
        <end position="70"/>
    </location>
</feature>
<dbReference type="Pfam" id="PF02932">
    <property type="entry name" value="Neur_chan_memb"/>
    <property type="match status" value="1"/>
</dbReference>
<dbReference type="InParanoid" id="A8DWU3"/>
<dbReference type="GO" id="GO:0016020">
    <property type="term" value="C:membrane"/>
    <property type="evidence" value="ECO:0007669"/>
    <property type="project" value="InterPro"/>
</dbReference>
<keyword evidence="1" id="KW-0812">Transmembrane</keyword>
<name>A8DWU3_NEMVE</name>
<feature type="transmembrane region" description="Helical" evidence="1">
    <location>
        <begin position="82"/>
        <end position="104"/>
    </location>
</feature>
<dbReference type="InterPro" id="IPR006029">
    <property type="entry name" value="Neurotrans-gated_channel_TM"/>
</dbReference>
<feature type="non-terminal residue" evidence="3">
    <location>
        <position position="1"/>
    </location>
</feature>